<evidence type="ECO:0000313" key="3">
    <source>
        <dbReference type="Proteomes" id="UP000261704"/>
    </source>
</evidence>
<proteinExistence type="predicted"/>
<evidence type="ECO:0008006" key="4">
    <source>
        <dbReference type="Google" id="ProtNLM"/>
    </source>
</evidence>
<dbReference type="AlphaFoldDB" id="A0A347UD65"/>
<dbReference type="KEGG" id="pamo:BAR1_01900"/>
<gene>
    <name evidence="2" type="ORF">BAR1_01900</name>
</gene>
<protein>
    <recommendedName>
        <fullName evidence="4">DUF1849 family protein</fullName>
    </recommendedName>
</protein>
<evidence type="ECO:0000256" key="1">
    <source>
        <dbReference type="SAM" id="SignalP"/>
    </source>
</evidence>
<keyword evidence="3" id="KW-1185">Reference proteome</keyword>
<dbReference type="OrthoDB" id="7844595at2"/>
<dbReference type="Proteomes" id="UP000261704">
    <property type="component" value="Chromosome"/>
</dbReference>
<feature type="chain" id="PRO_5016765222" description="DUF1849 family protein" evidence="1">
    <location>
        <begin position="18"/>
        <end position="240"/>
    </location>
</feature>
<evidence type="ECO:0000313" key="2">
    <source>
        <dbReference type="EMBL" id="AXX96793.1"/>
    </source>
</evidence>
<keyword evidence="1" id="KW-0732">Signal</keyword>
<dbReference type="EMBL" id="CP032125">
    <property type="protein sequence ID" value="AXX96793.1"/>
    <property type="molecule type" value="Genomic_DNA"/>
</dbReference>
<reference evidence="2 3" key="1">
    <citation type="submission" date="2018-09" db="EMBL/GenBank/DDBJ databases">
        <title>Profundibacter amoris BAR1 gen. nov., sp. nov., a new member of the Roseobacter clade isolated at Lokis Castle Vent Field on the Arctic Mid-Oceanic Ridge.</title>
        <authorList>
            <person name="Le Moine Bauer S."/>
            <person name="Sjoeberg A.G."/>
            <person name="L'Haridon S."/>
            <person name="Stokke R."/>
            <person name="Roalkvam I."/>
            <person name="Steen I.H."/>
            <person name="Dahle H."/>
        </authorList>
    </citation>
    <scope>NUCLEOTIDE SEQUENCE [LARGE SCALE GENOMIC DNA]</scope>
    <source>
        <strain evidence="2 3">BAR1</strain>
    </source>
</reference>
<name>A0A347UD65_9RHOB</name>
<dbReference type="RefSeq" id="WP_118941451.1">
    <property type="nucleotide sequence ID" value="NZ_CP032125.1"/>
</dbReference>
<accession>A0A347UD65</accession>
<sequence length="240" mass="27036">MKWLIAILAVSPVVVTAGTFTPPKGCTAYLTVQLSSCRVEQHWTCAGDPEGDHWALTIDADGPSYLQHLDREFRWLENYPLPGDFKRTLRQPEADPNSLTDLLEKGRDDFDFEQTVLRGGKPFATEHVTGFDKLTGTKVRIDGEDLLVTEFKFQVESKSGGDTSRTYGNQYVSPKFRLFFQGRETEEVGGETYQYDEKPMLFSEPGEAGFLADKPKFGCDEMMSGLQMPLATAKERRDEL</sequence>
<organism evidence="2 3">
    <name type="scientific">Profundibacter amoris</name>
    <dbReference type="NCBI Taxonomy" id="2171755"/>
    <lineage>
        <taxon>Bacteria</taxon>
        <taxon>Pseudomonadati</taxon>
        <taxon>Pseudomonadota</taxon>
        <taxon>Alphaproteobacteria</taxon>
        <taxon>Rhodobacterales</taxon>
        <taxon>Paracoccaceae</taxon>
        <taxon>Profundibacter</taxon>
    </lineage>
</organism>
<feature type="signal peptide" evidence="1">
    <location>
        <begin position="1"/>
        <end position="17"/>
    </location>
</feature>